<sequence length="391" mass="46012">MGNCVACIIEIHNNTDLYLLRPYKNHFSWGRLEYETEENDILYPNQISIKGVQGRTGSISGVQDYFIYDVVNRNNNTEIGQVKLIFDVPYDTNRFSRSTKFEITNYSDEVDIKIKTDEKWSGYGFGNNLCKFIITYEIPNRYSLRPFDNEFKWGYLKYKTDKNDIIYPRQTSIKIVQGRENSMSGVQGSFTYDVVERKSNNEIARIKLLFDIPFDTNRYSKAAKFEIIEKYTDDEIFRIETVEEWSRFGYGKNKCKFIIINNHFENPITKDPIIETKSIKKLIKNKEDKKDKYKKKEKFIKSRGYLKYETEGKDIIYPRQKSVKIVQGQIKLILDVPFDSNLYSRSIDYKITNYSDIIIKVETNEEWGGYGFGESKCKFTITNELAFGPPE</sequence>
<keyword evidence="2" id="KW-1185">Reference proteome</keyword>
<protein>
    <submittedName>
        <fullName evidence="1">8299_t:CDS:1</fullName>
    </submittedName>
</protein>
<dbReference type="EMBL" id="CAJVPM010000185">
    <property type="protein sequence ID" value="CAG8437678.1"/>
    <property type="molecule type" value="Genomic_DNA"/>
</dbReference>
<comment type="caution">
    <text evidence="1">The sequence shown here is derived from an EMBL/GenBank/DDBJ whole genome shotgun (WGS) entry which is preliminary data.</text>
</comment>
<evidence type="ECO:0000313" key="2">
    <source>
        <dbReference type="Proteomes" id="UP000789860"/>
    </source>
</evidence>
<evidence type="ECO:0000313" key="1">
    <source>
        <dbReference type="EMBL" id="CAG8437678.1"/>
    </source>
</evidence>
<gene>
    <name evidence="1" type="ORF">SCALOS_LOCUS384</name>
</gene>
<accession>A0ACA9JV11</accession>
<name>A0ACA9JV11_9GLOM</name>
<organism evidence="1 2">
    <name type="scientific">Scutellospora calospora</name>
    <dbReference type="NCBI Taxonomy" id="85575"/>
    <lineage>
        <taxon>Eukaryota</taxon>
        <taxon>Fungi</taxon>
        <taxon>Fungi incertae sedis</taxon>
        <taxon>Mucoromycota</taxon>
        <taxon>Glomeromycotina</taxon>
        <taxon>Glomeromycetes</taxon>
        <taxon>Diversisporales</taxon>
        <taxon>Gigasporaceae</taxon>
        <taxon>Scutellospora</taxon>
    </lineage>
</organism>
<dbReference type="Proteomes" id="UP000789860">
    <property type="component" value="Unassembled WGS sequence"/>
</dbReference>
<reference evidence="1" key="1">
    <citation type="submission" date="2021-06" db="EMBL/GenBank/DDBJ databases">
        <authorList>
            <person name="Kallberg Y."/>
            <person name="Tangrot J."/>
            <person name="Rosling A."/>
        </authorList>
    </citation>
    <scope>NUCLEOTIDE SEQUENCE</scope>
    <source>
        <strain evidence="1">AU212A</strain>
    </source>
</reference>
<proteinExistence type="predicted"/>